<evidence type="ECO:0000313" key="2">
    <source>
        <dbReference type="EMBL" id="GAA1542082.1"/>
    </source>
</evidence>
<gene>
    <name evidence="2" type="ORF">GCM10009741_51670</name>
</gene>
<reference evidence="2 3" key="1">
    <citation type="journal article" date="2019" name="Int. J. Syst. Evol. Microbiol.">
        <title>The Global Catalogue of Microorganisms (GCM) 10K type strain sequencing project: providing services to taxonomists for standard genome sequencing and annotation.</title>
        <authorList>
            <consortium name="The Broad Institute Genomics Platform"/>
            <consortium name="The Broad Institute Genome Sequencing Center for Infectious Disease"/>
            <person name="Wu L."/>
            <person name="Ma J."/>
        </authorList>
    </citation>
    <scope>NUCLEOTIDE SEQUENCE [LARGE SCALE GENOMIC DNA]</scope>
    <source>
        <strain evidence="2 3">JCM 14303</strain>
    </source>
</reference>
<comment type="caution">
    <text evidence="2">The sequence shown here is derived from an EMBL/GenBank/DDBJ whole genome shotgun (WGS) entry which is preliminary data.</text>
</comment>
<keyword evidence="1" id="KW-1133">Transmembrane helix</keyword>
<keyword evidence="1" id="KW-0812">Transmembrane</keyword>
<feature type="transmembrane region" description="Helical" evidence="1">
    <location>
        <begin position="34"/>
        <end position="52"/>
    </location>
</feature>
<keyword evidence="1" id="KW-0472">Membrane</keyword>
<protein>
    <submittedName>
        <fullName evidence="2">Uncharacterized protein</fullName>
    </submittedName>
</protein>
<accession>A0ABN2BJ41</accession>
<evidence type="ECO:0000256" key="1">
    <source>
        <dbReference type="SAM" id="Phobius"/>
    </source>
</evidence>
<evidence type="ECO:0000313" key="3">
    <source>
        <dbReference type="Proteomes" id="UP001500363"/>
    </source>
</evidence>
<keyword evidence="3" id="KW-1185">Reference proteome</keyword>
<organism evidence="2 3">
    <name type="scientific">Kribbella lupini</name>
    <dbReference type="NCBI Taxonomy" id="291602"/>
    <lineage>
        <taxon>Bacteria</taxon>
        <taxon>Bacillati</taxon>
        <taxon>Actinomycetota</taxon>
        <taxon>Actinomycetes</taxon>
        <taxon>Propionibacteriales</taxon>
        <taxon>Kribbellaceae</taxon>
        <taxon>Kribbella</taxon>
    </lineage>
</organism>
<name>A0ABN2BJ41_9ACTN</name>
<proteinExistence type="predicted"/>
<dbReference type="Proteomes" id="UP001500363">
    <property type="component" value="Unassembled WGS sequence"/>
</dbReference>
<sequence length="65" mass="7046">MTKKLVRSLTFFAVLSAAVGFLLSGDDRTFDWRLAAGLFAFALIGELVRAKIRRGRAGSGQSSKI</sequence>
<dbReference type="EMBL" id="BAAANC010000002">
    <property type="protein sequence ID" value="GAA1542082.1"/>
    <property type="molecule type" value="Genomic_DNA"/>
</dbReference>
<dbReference type="RefSeq" id="WP_344178411.1">
    <property type="nucleotide sequence ID" value="NZ_BAAANC010000002.1"/>
</dbReference>